<organism evidence="2 3">
    <name type="scientific">Collybia nuda</name>
    <dbReference type="NCBI Taxonomy" id="64659"/>
    <lineage>
        <taxon>Eukaryota</taxon>
        <taxon>Fungi</taxon>
        <taxon>Dikarya</taxon>
        <taxon>Basidiomycota</taxon>
        <taxon>Agaricomycotina</taxon>
        <taxon>Agaricomycetes</taxon>
        <taxon>Agaricomycetidae</taxon>
        <taxon>Agaricales</taxon>
        <taxon>Tricholomatineae</taxon>
        <taxon>Clitocybaceae</taxon>
        <taxon>Collybia</taxon>
    </lineage>
</organism>
<evidence type="ECO:0000313" key="2">
    <source>
        <dbReference type="EMBL" id="KAF9459692.1"/>
    </source>
</evidence>
<evidence type="ECO:0000313" key="3">
    <source>
        <dbReference type="Proteomes" id="UP000807353"/>
    </source>
</evidence>
<sequence>MGISWEWVQCCMFNPQTEDNLPFCGHVGGTLVMKELTVPWTHWYSGGNINEFIASLGSTRTTPSKCDPHNALYDSLFTPPSGPEFSLLGRAEEFEAVVSVSINKWYNSRWAHDFLDSKKPLGTITTVIKQWVGHILLNRSMNIATSATSSAQVKTATEINGIPTTMFCNLKALTLNGLLPSVAPPKALATAKDMYVSGVAKLQLSLFYDDISSEPATRKLAVQGCEGPFAFPVIEPGIEDIRAIGALLEHATTATLIPAKAIVSLLMVDFYNPLYSARRMSLMKHVPDSAQFDVNTKTYNVIEQFTANVRASPGASDPASPEYEVLQLLDTPDDQYVAKFTERVNSYLKRVASRFATNEITRQAAIDEYMLFAEGRRRLYKGFEDSKPDGAGLDEFRLTLPIAMQPDPFILTNMTETGEIQVMPEEEAVIFKEPLRKSRDTPGSHPVVRWASRGGCPARRR</sequence>
<accession>A0A9P5XXR4</accession>
<dbReference type="Proteomes" id="UP000807353">
    <property type="component" value="Unassembled WGS sequence"/>
</dbReference>
<comment type="caution">
    <text evidence="2">The sequence shown here is derived from an EMBL/GenBank/DDBJ whole genome shotgun (WGS) entry which is preliminary data.</text>
</comment>
<protein>
    <submittedName>
        <fullName evidence="2">Uncharacterized protein</fullName>
    </submittedName>
</protein>
<feature type="region of interest" description="Disordered" evidence="1">
    <location>
        <begin position="435"/>
        <end position="461"/>
    </location>
</feature>
<dbReference type="OrthoDB" id="2951350at2759"/>
<reference evidence="2" key="1">
    <citation type="submission" date="2020-11" db="EMBL/GenBank/DDBJ databases">
        <authorList>
            <consortium name="DOE Joint Genome Institute"/>
            <person name="Ahrendt S."/>
            <person name="Riley R."/>
            <person name="Andreopoulos W."/>
            <person name="Labutti K."/>
            <person name="Pangilinan J."/>
            <person name="Ruiz-Duenas F.J."/>
            <person name="Barrasa J.M."/>
            <person name="Sanchez-Garcia M."/>
            <person name="Camarero S."/>
            <person name="Miyauchi S."/>
            <person name="Serrano A."/>
            <person name="Linde D."/>
            <person name="Babiker R."/>
            <person name="Drula E."/>
            <person name="Ayuso-Fernandez I."/>
            <person name="Pacheco R."/>
            <person name="Padilla G."/>
            <person name="Ferreira P."/>
            <person name="Barriuso J."/>
            <person name="Kellner H."/>
            <person name="Castanera R."/>
            <person name="Alfaro M."/>
            <person name="Ramirez L."/>
            <person name="Pisabarro A.G."/>
            <person name="Kuo A."/>
            <person name="Tritt A."/>
            <person name="Lipzen A."/>
            <person name="He G."/>
            <person name="Yan M."/>
            <person name="Ng V."/>
            <person name="Cullen D."/>
            <person name="Martin F."/>
            <person name="Rosso M.-N."/>
            <person name="Henrissat B."/>
            <person name="Hibbett D."/>
            <person name="Martinez A.T."/>
            <person name="Grigoriev I.V."/>
        </authorList>
    </citation>
    <scope>NUCLEOTIDE SEQUENCE</scope>
    <source>
        <strain evidence="2">CBS 247.69</strain>
    </source>
</reference>
<gene>
    <name evidence="2" type="ORF">BDZ94DRAFT_1002093</name>
</gene>
<dbReference type="AlphaFoldDB" id="A0A9P5XXR4"/>
<proteinExistence type="predicted"/>
<dbReference type="EMBL" id="MU150312">
    <property type="protein sequence ID" value="KAF9459692.1"/>
    <property type="molecule type" value="Genomic_DNA"/>
</dbReference>
<evidence type="ECO:0000256" key="1">
    <source>
        <dbReference type="SAM" id="MobiDB-lite"/>
    </source>
</evidence>
<keyword evidence="3" id="KW-1185">Reference proteome</keyword>
<name>A0A9P5XXR4_9AGAR</name>